<dbReference type="SUPFAM" id="SSF47336">
    <property type="entry name" value="ACP-like"/>
    <property type="match status" value="1"/>
</dbReference>
<dbReference type="Gene3D" id="1.10.1200.10">
    <property type="entry name" value="ACP-like"/>
    <property type="match status" value="1"/>
</dbReference>
<dbReference type="EMBL" id="QUBQ01000005">
    <property type="protein sequence ID" value="REK71601.1"/>
    <property type="molecule type" value="Genomic_DNA"/>
</dbReference>
<organism evidence="2 3">
    <name type="scientific">Paenibacillus paeoniae</name>
    <dbReference type="NCBI Taxonomy" id="2292705"/>
    <lineage>
        <taxon>Bacteria</taxon>
        <taxon>Bacillati</taxon>
        <taxon>Bacillota</taxon>
        <taxon>Bacilli</taxon>
        <taxon>Bacillales</taxon>
        <taxon>Paenibacillaceae</taxon>
        <taxon>Paenibacillus</taxon>
    </lineage>
</organism>
<protein>
    <submittedName>
        <fullName evidence="2">Acyl carrier protein</fullName>
    </submittedName>
</protein>
<proteinExistence type="predicted"/>
<reference evidence="2 3" key="1">
    <citation type="submission" date="2018-08" db="EMBL/GenBank/DDBJ databases">
        <title>Paenibacillus sp. M4BSY-1, whole genome shotgun sequence.</title>
        <authorList>
            <person name="Tuo L."/>
        </authorList>
    </citation>
    <scope>NUCLEOTIDE SEQUENCE [LARGE SCALE GENOMIC DNA]</scope>
    <source>
        <strain evidence="2 3">M4BSY-1</strain>
    </source>
</reference>
<dbReference type="OrthoDB" id="1495744at2"/>
<evidence type="ECO:0000313" key="2">
    <source>
        <dbReference type="EMBL" id="REK71601.1"/>
    </source>
</evidence>
<dbReference type="Proteomes" id="UP000261905">
    <property type="component" value="Unassembled WGS sequence"/>
</dbReference>
<evidence type="ECO:0000259" key="1">
    <source>
        <dbReference type="PROSITE" id="PS50075"/>
    </source>
</evidence>
<dbReference type="Pfam" id="PF00550">
    <property type="entry name" value="PP-binding"/>
    <property type="match status" value="1"/>
</dbReference>
<keyword evidence="3" id="KW-1185">Reference proteome</keyword>
<gene>
    <name evidence="2" type="ORF">DX130_21680</name>
</gene>
<evidence type="ECO:0000313" key="3">
    <source>
        <dbReference type="Proteomes" id="UP000261905"/>
    </source>
</evidence>
<name>A0A371P6N0_9BACL</name>
<comment type="caution">
    <text evidence="2">The sequence shown here is derived from an EMBL/GenBank/DDBJ whole genome shotgun (WGS) entry which is preliminary data.</text>
</comment>
<dbReference type="InterPro" id="IPR036736">
    <property type="entry name" value="ACP-like_sf"/>
</dbReference>
<dbReference type="AlphaFoldDB" id="A0A371P6N0"/>
<sequence>MTLTVPQVSALEQVVAKKLSEVLNRATDLNFEIDLRNEGLDSIKTIEFIVNLEVEFDIEIDDQDLLVENFSTINKVTKLLSENYGVQQ</sequence>
<accession>A0A371P6N0</accession>
<dbReference type="PROSITE" id="PS50075">
    <property type="entry name" value="CARRIER"/>
    <property type="match status" value="1"/>
</dbReference>
<dbReference type="InterPro" id="IPR009081">
    <property type="entry name" value="PP-bd_ACP"/>
</dbReference>
<feature type="domain" description="Carrier" evidence="1">
    <location>
        <begin position="6"/>
        <end position="84"/>
    </location>
</feature>